<accession>A0ACC3MMD8</accession>
<keyword evidence="2" id="KW-1185">Reference proteome</keyword>
<gene>
    <name evidence="1" type="ORF">LTR37_016589</name>
</gene>
<proteinExistence type="predicted"/>
<organism evidence="1 2">
    <name type="scientific">Vermiconidia calcicola</name>
    <dbReference type="NCBI Taxonomy" id="1690605"/>
    <lineage>
        <taxon>Eukaryota</taxon>
        <taxon>Fungi</taxon>
        <taxon>Dikarya</taxon>
        <taxon>Ascomycota</taxon>
        <taxon>Pezizomycotina</taxon>
        <taxon>Dothideomycetes</taxon>
        <taxon>Dothideomycetidae</taxon>
        <taxon>Mycosphaerellales</taxon>
        <taxon>Extremaceae</taxon>
        <taxon>Vermiconidia</taxon>
    </lineage>
</organism>
<dbReference type="Proteomes" id="UP001281147">
    <property type="component" value="Unassembled WGS sequence"/>
</dbReference>
<evidence type="ECO:0000313" key="1">
    <source>
        <dbReference type="EMBL" id="KAK3699115.1"/>
    </source>
</evidence>
<name>A0ACC3MMD8_9PEZI</name>
<comment type="caution">
    <text evidence="1">The sequence shown here is derived from an EMBL/GenBank/DDBJ whole genome shotgun (WGS) entry which is preliminary data.</text>
</comment>
<dbReference type="EMBL" id="JAUTXU010000201">
    <property type="protein sequence ID" value="KAK3699115.1"/>
    <property type="molecule type" value="Genomic_DNA"/>
</dbReference>
<evidence type="ECO:0000313" key="2">
    <source>
        <dbReference type="Proteomes" id="UP001281147"/>
    </source>
</evidence>
<protein>
    <submittedName>
        <fullName evidence="1">Uncharacterized protein</fullName>
    </submittedName>
</protein>
<sequence length="222" mass="25431">MASDDYAQAQCRLLRLPPELRNKIYEMVFYMPQGVCVVKPPWYWRVAVAEVRKRRIDFPNPKRLALLQTCRHIRDETEGVFYGINALKTDDYPGHFLIRDFIQATSAARLKSITRFSTGCIPTCSFIDDLTVVCDSMPRLKQLRLGFFTEFVFVHEYERGGKELMEQSLGKLYGLETLEFDFFGCKDAARVEVLKAELDLMFLEVKARRTMEGGDVGGGCAA</sequence>
<reference evidence="1" key="1">
    <citation type="submission" date="2023-07" db="EMBL/GenBank/DDBJ databases">
        <title>Black Yeasts Isolated from many extreme environments.</title>
        <authorList>
            <person name="Coleine C."/>
            <person name="Stajich J.E."/>
            <person name="Selbmann L."/>
        </authorList>
    </citation>
    <scope>NUCLEOTIDE SEQUENCE</scope>
    <source>
        <strain evidence="1">CCFEE 5714</strain>
    </source>
</reference>